<comment type="caution">
    <text evidence="1">The sequence shown here is derived from an EMBL/GenBank/DDBJ whole genome shotgun (WGS) entry which is preliminary data.</text>
</comment>
<gene>
    <name evidence="1" type="ORF">C7410_123105</name>
</gene>
<organism evidence="1 2">
    <name type="scientific">Paraburkholderia silvatlantica</name>
    <dbReference type="NCBI Taxonomy" id="321895"/>
    <lineage>
        <taxon>Bacteria</taxon>
        <taxon>Pseudomonadati</taxon>
        <taxon>Pseudomonadota</taxon>
        <taxon>Betaproteobacteria</taxon>
        <taxon>Burkholderiales</taxon>
        <taxon>Burkholderiaceae</taxon>
        <taxon>Paraburkholderia</taxon>
    </lineage>
</organism>
<accession>A0A2V4UH03</accession>
<evidence type="ECO:0000313" key="1">
    <source>
        <dbReference type="EMBL" id="PYE18289.1"/>
    </source>
</evidence>
<proteinExistence type="predicted"/>
<evidence type="ECO:0000313" key="2">
    <source>
        <dbReference type="Proteomes" id="UP000247772"/>
    </source>
</evidence>
<sequence>MVGEELLSRLGSTLLTSDERHNGINRFHGRRVPTRERSVEGRWRVTQIGRLGEVANGRFMVLQSATR</sequence>
<reference evidence="1 2" key="1">
    <citation type="submission" date="2018-06" db="EMBL/GenBank/DDBJ databases">
        <title>Genomic Encyclopedia of Type Strains, Phase IV (KMG-V): Genome sequencing to study the core and pangenomes of soil and plant-associated prokaryotes.</title>
        <authorList>
            <person name="Whitman W."/>
        </authorList>
    </citation>
    <scope>NUCLEOTIDE SEQUENCE [LARGE SCALE GENOMIC DNA]</scope>
    <source>
        <strain evidence="1 2">SRCL-318</strain>
    </source>
</reference>
<protein>
    <submittedName>
        <fullName evidence="1">Uncharacterized protein</fullName>
    </submittedName>
</protein>
<dbReference type="EMBL" id="QJSQ01000023">
    <property type="protein sequence ID" value="PYE18289.1"/>
    <property type="molecule type" value="Genomic_DNA"/>
</dbReference>
<dbReference type="Proteomes" id="UP000247772">
    <property type="component" value="Unassembled WGS sequence"/>
</dbReference>
<name>A0A2V4UH03_9BURK</name>
<dbReference type="AlphaFoldDB" id="A0A2V4UH03"/>